<comment type="caution">
    <text evidence="2">The sequence shown here is derived from an EMBL/GenBank/DDBJ whole genome shotgun (WGS) entry which is preliminary data.</text>
</comment>
<dbReference type="InterPro" id="IPR015126">
    <property type="entry name" value="Mu_I-gamma"/>
</dbReference>
<dbReference type="Gene3D" id="3.30.420.10">
    <property type="entry name" value="Ribonuclease H-like superfamily/Ribonuclease H"/>
    <property type="match status" value="1"/>
</dbReference>
<dbReference type="InterPro" id="IPR036397">
    <property type="entry name" value="RNaseH_sf"/>
</dbReference>
<evidence type="ECO:0000313" key="3">
    <source>
        <dbReference type="Proteomes" id="UP001597420"/>
    </source>
</evidence>
<dbReference type="Gene3D" id="1.10.10.60">
    <property type="entry name" value="Homeodomain-like"/>
    <property type="match status" value="2"/>
</dbReference>
<dbReference type="Gene3D" id="2.30.30.130">
    <property type="entry name" value="Transposase, Mu, C-terminal"/>
    <property type="match status" value="1"/>
</dbReference>
<reference evidence="3" key="1">
    <citation type="journal article" date="2019" name="Int. J. Syst. Evol. Microbiol.">
        <title>The Global Catalogue of Microorganisms (GCM) 10K type strain sequencing project: providing services to taxonomists for standard genome sequencing and annotation.</title>
        <authorList>
            <consortium name="The Broad Institute Genomics Platform"/>
            <consortium name="The Broad Institute Genome Sequencing Center for Infectious Disease"/>
            <person name="Wu L."/>
            <person name="Ma J."/>
        </authorList>
    </citation>
    <scope>NUCLEOTIDE SEQUENCE [LARGE SCALE GENOMIC DNA]</scope>
    <source>
        <strain evidence="3">CCM 7950</strain>
    </source>
</reference>
<dbReference type="Pfam" id="PF02914">
    <property type="entry name" value="DDE_2"/>
    <property type="match status" value="1"/>
</dbReference>
<dbReference type="InterPro" id="IPR036388">
    <property type="entry name" value="WH-like_DNA-bd_sf"/>
</dbReference>
<dbReference type="Gene3D" id="1.10.10.10">
    <property type="entry name" value="Winged helix-like DNA-binding domain superfamily/Winged helix DNA-binding domain"/>
    <property type="match status" value="1"/>
</dbReference>
<dbReference type="SUPFAM" id="SSF46689">
    <property type="entry name" value="Homeodomain-like"/>
    <property type="match status" value="2"/>
</dbReference>
<name>A0ABW4NSH7_9PAST</name>
<dbReference type="InterPro" id="IPR015378">
    <property type="entry name" value="Transposase-like_Mu_C"/>
</dbReference>
<gene>
    <name evidence="2" type="ORF">ACFSAV_04200</name>
</gene>
<dbReference type="InterPro" id="IPR009061">
    <property type="entry name" value="DNA-bd_dom_put_sf"/>
</dbReference>
<dbReference type="Gene3D" id="6.10.250.2550">
    <property type="match status" value="1"/>
</dbReference>
<dbReference type="Proteomes" id="UP001597420">
    <property type="component" value="Unassembled WGS sequence"/>
</dbReference>
<dbReference type="Pfam" id="PF09299">
    <property type="entry name" value="Mu-transpos_C"/>
    <property type="match status" value="1"/>
</dbReference>
<dbReference type="RefSeq" id="WP_379096564.1">
    <property type="nucleotide sequence ID" value="NZ_JBHUFP010000005.1"/>
</dbReference>
<evidence type="ECO:0000259" key="1">
    <source>
        <dbReference type="PROSITE" id="PS51702"/>
    </source>
</evidence>
<dbReference type="SUPFAM" id="SSF53098">
    <property type="entry name" value="Ribonuclease H-like"/>
    <property type="match status" value="1"/>
</dbReference>
<dbReference type="Pfam" id="PF09039">
    <property type="entry name" value="HTH_Tnp_Mu_2"/>
    <property type="match status" value="1"/>
</dbReference>
<organism evidence="2 3">
    <name type="scientific">Pasteurella oralis</name>
    <dbReference type="NCBI Taxonomy" id="1071947"/>
    <lineage>
        <taxon>Bacteria</taxon>
        <taxon>Pseudomonadati</taxon>
        <taxon>Pseudomonadota</taxon>
        <taxon>Gammaproteobacteria</taxon>
        <taxon>Pasteurellales</taxon>
        <taxon>Pasteurellaceae</taxon>
        <taxon>Pasteurella</taxon>
    </lineage>
</organism>
<dbReference type="Pfam" id="PF02316">
    <property type="entry name" value="HTH_Tnp_Mu_1"/>
    <property type="match status" value="1"/>
</dbReference>
<dbReference type="InterPro" id="IPR012337">
    <property type="entry name" value="RNaseH-like_sf"/>
</dbReference>
<dbReference type="InterPro" id="IPR004189">
    <property type="entry name" value="Phage_Mu_transposase"/>
</dbReference>
<accession>A0ABW4NSH7</accession>
<dbReference type="PROSITE" id="PS51702">
    <property type="entry name" value="HTH_MU"/>
    <property type="match status" value="1"/>
</dbReference>
<dbReference type="SUPFAM" id="SSF46955">
    <property type="entry name" value="Putative DNA-binding domain"/>
    <property type="match status" value="1"/>
</dbReference>
<dbReference type="InterPro" id="IPR003314">
    <property type="entry name" value="Mu-type_HTH"/>
</dbReference>
<sequence length="662" mass="75638">MNNIIIKTHYSAAEIASFKLNSAPHAHKNVQQKAKRENWPYRKREGRGGGVEYVFTALPVAIQKEIRFRLAQSLTTNETLPEAKVKTQQDLSSRLWQPFDQASQIQKAKAEQKYLAVSTLQQFLDAGVPLMEALHIVAAAQQISLGSLKNWYYKVRGFASSDWLALLLKRTGKTEKKKASFDSVAWESFLTDYLRPEKPSIAACYERLKRAAKKAGWIIPSRQSVQRKIDREVPYEVIVLKREGEHALSKLVPALQRSVSDIQVMEWLNGDGYQHNVFVKWKNGEIVRPKTWFWQDVRTRKILGFRCDISENTDSIRYALLDVIYKYGIPRHITIDNTRAAANKWMTGGVPNRYRFKVKQDDPKGLIPLLGIELHWTSVIAGKGHGQAKPIERAFSHGGVGELVDKDPALAGFYAGANIYDKPDNYNGGKAGVDYEVFLQALARGVEIFNQKEGRNTEICRGIFSFEQVFARDYAQAVIRKATPEQLRMLMLTSEKVKIKRNGEFYLDAGGSLFGQKNQYWAESLIGCQHSHVVVRFDPAQLHQKVYVYSLDGAFLAEAICREAKSFNDTQAAREQKRLRTRISKNTKRLAQDMALMEINEITQFQPEVREEQKLTSSVIEMLVTEKSAVRKVQVITQEDEEVSEFEKNFYQGVEQLKQQKY</sequence>
<dbReference type="EMBL" id="JBHUFP010000005">
    <property type="protein sequence ID" value="MFD1805582.1"/>
    <property type="molecule type" value="Genomic_DNA"/>
</dbReference>
<evidence type="ECO:0000313" key="2">
    <source>
        <dbReference type="EMBL" id="MFD1805582.1"/>
    </source>
</evidence>
<feature type="domain" description="HTH Mu-type" evidence="1">
    <location>
        <begin position="8"/>
        <end position="74"/>
    </location>
</feature>
<dbReference type="InterPro" id="IPR009057">
    <property type="entry name" value="Homeodomain-like_sf"/>
</dbReference>
<protein>
    <submittedName>
        <fullName evidence="2">Transposase domain-containing protein</fullName>
    </submittedName>
</protein>
<dbReference type="InterPro" id="IPR009004">
    <property type="entry name" value="Transposase_Mu_C"/>
</dbReference>
<proteinExistence type="predicted"/>
<dbReference type="SUPFAM" id="SSF50610">
    <property type="entry name" value="mu transposase, C-terminal domain"/>
    <property type="match status" value="1"/>
</dbReference>
<keyword evidence="3" id="KW-1185">Reference proteome</keyword>